<sequence>MIDWLIPPEKPQIIDSNGESLPSLIGPYTEGDHLTLICEVDGGKPTPSLTWWRESVLLDDTYEQVTTPNSNTLVRNQLIIQSLRRQDLMAVFTCQASNNNISLPSTATVTVDLNCKFF</sequence>
<name>A0A1Y3AZY4_EURMA</name>
<accession>A0A1Y3AZY4</accession>
<dbReference type="Pfam" id="PF13927">
    <property type="entry name" value="Ig_3"/>
    <property type="match status" value="1"/>
</dbReference>
<dbReference type="InterPro" id="IPR036179">
    <property type="entry name" value="Ig-like_dom_sf"/>
</dbReference>
<dbReference type="PANTHER" id="PTHR23278:SF19">
    <property type="entry name" value="OBSCURIN"/>
    <property type="match status" value="1"/>
</dbReference>
<evidence type="ECO:0000259" key="1">
    <source>
        <dbReference type="PROSITE" id="PS50835"/>
    </source>
</evidence>
<proteinExistence type="predicted"/>
<reference evidence="2 3" key="1">
    <citation type="submission" date="2017-03" db="EMBL/GenBank/DDBJ databases">
        <title>Genome Survey of Euroglyphus maynei.</title>
        <authorList>
            <person name="Arlian L.G."/>
            <person name="Morgan M.S."/>
            <person name="Rider S.D."/>
        </authorList>
    </citation>
    <scope>NUCLEOTIDE SEQUENCE [LARGE SCALE GENOMIC DNA]</scope>
    <source>
        <strain evidence="2">Arlian Lab</strain>
        <tissue evidence="2">Whole body</tissue>
    </source>
</reference>
<dbReference type="Gene3D" id="2.60.40.10">
    <property type="entry name" value="Immunoglobulins"/>
    <property type="match status" value="1"/>
</dbReference>
<comment type="caution">
    <text evidence="2">The sequence shown here is derived from an EMBL/GenBank/DDBJ whole genome shotgun (WGS) entry which is preliminary data.</text>
</comment>
<gene>
    <name evidence="2" type="ORF">BLA29_003367</name>
</gene>
<dbReference type="PANTHER" id="PTHR23278">
    <property type="entry name" value="SIDESTEP PROTEIN"/>
    <property type="match status" value="1"/>
</dbReference>
<feature type="domain" description="Ig-like" evidence="1">
    <location>
        <begin position="11"/>
        <end position="110"/>
    </location>
</feature>
<dbReference type="Proteomes" id="UP000194236">
    <property type="component" value="Unassembled WGS sequence"/>
</dbReference>
<keyword evidence="3" id="KW-1185">Reference proteome</keyword>
<dbReference type="OrthoDB" id="6430706at2759"/>
<dbReference type="EMBL" id="MUJZ01052769">
    <property type="protein sequence ID" value="OTF73183.1"/>
    <property type="molecule type" value="Genomic_DNA"/>
</dbReference>
<dbReference type="SMART" id="SM00409">
    <property type="entry name" value="IG"/>
    <property type="match status" value="1"/>
</dbReference>
<evidence type="ECO:0000313" key="3">
    <source>
        <dbReference type="Proteomes" id="UP000194236"/>
    </source>
</evidence>
<dbReference type="AlphaFoldDB" id="A0A1Y3AZY4"/>
<evidence type="ECO:0000313" key="2">
    <source>
        <dbReference type="EMBL" id="OTF73183.1"/>
    </source>
</evidence>
<dbReference type="SUPFAM" id="SSF48726">
    <property type="entry name" value="Immunoglobulin"/>
    <property type="match status" value="1"/>
</dbReference>
<organism evidence="2 3">
    <name type="scientific">Euroglyphus maynei</name>
    <name type="common">Mayne's house dust mite</name>
    <dbReference type="NCBI Taxonomy" id="6958"/>
    <lineage>
        <taxon>Eukaryota</taxon>
        <taxon>Metazoa</taxon>
        <taxon>Ecdysozoa</taxon>
        <taxon>Arthropoda</taxon>
        <taxon>Chelicerata</taxon>
        <taxon>Arachnida</taxon>
        <taxon>Acari</taxon>
        <taxon>Acariformes</taxon>
        <taxon>Sarcoptiformes</taxon>
        <taxon>Astigmata</taxon>
        <taxon>Psoroptidia</taxon>
        <taxon>Analgoidea</taxon>
        <taxon>Pyroglyphidae</taxon>
        <taxon>Pyroglyphinae</taxon>
        <taxon>Euroglyphus</taxon>
    </lineage>
</organism>
<dbReference type="InterPro" id="IPR003599">
    <property type="entry name" value="Ig_sub"/>
</dbReference>
<protein>
    <submittedName>
        <fullName evidence="2">Sidestep protein-like protein</fullName>
    </submittedName>
</protein>
<dbReference type="InterPro" id="IPR013783">
    <property type="entry name" value="Ig-like_fold"/>
</dbReference>
<dbReference type="PROSITE" id="PS50835">
    <property type="entry name" value="IG_LIKE"/>
    <property type="match status" value="1"/>
</dbReference>
<dbReference type="InterPro" id="IPR007110">
    <property type="entry name" value="Ig-like_dom"/>
</dbReference>